<dbReference type="GO" id="GO:0008408">
    <property type="term" value="F:3'-5' exonuclease activity"/>
    <property type="evidence" value="ECO:0007669"/>
    <property type="project" value="UniProtKB-ARBA"/>
</dbReference>
<sequence>MATYIRNHHLPYATHNTYDVFFSGDTVLTTVTKDAATVSRWISDIRSMYGLRRLIVGLDVEWRPNLYPQIQNPVATVQICVDRRCLIYQIIHTDYIPQLLHDFLSDENLTFVGAGVQSDLDKLEAFYRIGGNARAVDLKSLAADTYKRAELNQVGLKYLVRSVLGKEMEKLRRVTMSDWDNFWLTDEQVQYACVDAFVSCEIGKVLDASNYCPLRHAWLWYN</sequence>
<dbReference type="Pfam" id="PF01612">
    <property type="entry name" value="DNA_pol_A_exo1"/>
    <property type="match status" value="1"/>
</dbReference>
<proteinExistence type="predicted"/>
<dbReference type="SMART" id="SM00474">
    <property type="entry name" value="35EXOc"/>
    <property type="match status" value="1"/>
</dbReference>
<evidence type="ECO:0000313" key="4">
    <source>
        <dbReference type="EMBL" id="KAL3632602.1"/>
    </source>
</evidence>
<dbReference type="InterPro" id="IPR012337">
    <property type="entry name" value="RNaseH-like_sf"/>
</dbReference>
<dbReference type="InterPro" id="IPR051132">
    <property type="entry name" value="3-5_Exonuclease_domain"/>
</dbReference>
<evidence type="ECO:0000259" key="3">
    <source>
        <dbReference type="SMART" id="SM00474"/>
    </source>
</evidence>
<protein>
    <recommendedName>
        <fullName evidence="3">3'-5' exonuclease domain-containing protein</fullName>
    </recommendedName>
</protein>
<dbReference type="InterPro" id="IPR002562">
    <property type="entry name" value="3'-5'_exonuclease_dom"/>
</dbReference>
<dbReference type="Proteomes" id="UP001632038">
    <property type="component" value="Unassembled WGS sequence"/>
</dbReference>
<dbReference type="FunFam" id="3.30.420.10:FF:000054">
    <property type="entry name" value="Werner Syndrome-like exonuclease"/>
    <property type="match status" value="1"/>
</dbReference>
<dbReference type="AlphaFoldDB" id="A0ABD3CSZ5"/>
<name>A0ABD3CSZ5_9LAMI</name>
<dbReference type="PANTHER" id="PTHR13620">
    <property type="entry name" value="3-5 EXONUCLEASE"/>
    <property type="match status" value="1"/>
</dbReference>
<keyword evidence="2" id="KW-0378">Hydrolase</keyword>
<keyword evidence="5" id="KW-1185">Reference proteome</keyword>
<evidence type="ECO:0000256" key="1">
    <source>
        <dbReference type="ARBA" id="ARBA00022722"/>
    </source>
</evidence>
<organism evidence="4 5">
    <name type="scientific">Castilleja foliolosa</name>
    <dbReference type="NCBI Taxonomy" id="1961234"/>
    <lineage>
        <taxon>Eukaryota</taxon>
        <taxon>Viridiplantae</taxon>
        <taxon>Streptophyta</taxon>
        <taxon>Embryophyta</taxon>
        <taxon>Tracheophyta</taxon>
        <taxon>Spermatophyta</taxon>
        <taxon>Magnoliopsida</taxon>
        <taxon>eudicotyledons</taxon>
        <taxon>Gunneridae</taxon>
        <taxon>Pentapetalae</taxon>
        <taxon>asterids</taxon>
        <taxon>lamiids</taxon>
        <taxon>Lamiales</taxon>
        <taxon>Orobanchaceae</taxon>
        <taxon>Pedicularideae</taxon>
        <taxon>Castillejinae</taxon>
        <taxon>Castilleja</taxon>
    </lineage>
</organism>
<accession>A0ABD3CSZ5</accession>
<evidence type="ECO:0000313" key="5">
    <source>
        <dbReference type="Proteomes" id="UP001632038"/>
    </source>
</evidence>
<feature type="domain" description="3'-5' exonuclease" evidence="3">
    <location>
        <begin position="29"/>
        <end position="211"/>
    </location>
</feature>
<dbReference type="Gene3D" id="3.30.420.10">
    <property type="entry name" value="Ribonuclease H-like superfamily/Ribonuclease H"/>
    <property type="match status" value="1"/>
</dbReference>
<dbReference type="SUPFAM" id="SSF53098">
    <property type="entry name" value="Ribonuclease H-like"/>
    <property type="match status" value="1"/>
</dbReference>
<reference evidence="5" key="1">
    <citation type="journal article" date="2024" name="IScience">
        <title>Strigolactones Initiate the Formation of Haustorium-like Structures in Castilleja.</title>
        <authorList>
            <person name="Buerger M."/>
            <person name="Peterson D."/>
            <person name="Chory J."/>
        </authorList>
    </citation>
    <scope>NUCLEOTIDE SEQUENCE [LARGE SCALE GENOMIC DNA]</scope>
</reference>
<dbReference type="EMBL" id="JAVIJP010000032">
    <property type="protein sequence ID" value="KAL3632602.1"/>
    <property type="molecule type" value="Genomic_DNA"/>
</dbReference>
<gene>
    <name evidence="4" type="ORF">CASFOL_025586</name>
</gene>
<dbReference type="CDD" id="cd06141">
    <property type="entry name" value="WRN_exo"/>
    <property type="match status" value="1"/>
</dbReference>
<keyword evidence="1" id="KW-0540">Nuclease</keyword>
<comment type="caution">
    <text evidence="4">The sequence shown here is derived from an EMBL/GenBank/DDBJ whole genome shotgun (WGS) entry which is preliminary data.</text>
</comment>
<evidence type="ECO:0000256" key="2">
    <source>
        <dbReference type="ARBA" id="ARBA00022801"/>
    </source>
</evidence>
<dbReference type="InterPro" id="IPR036397">
    <property type="entry name" value="RNaseH_sf"/>
</dbReference>
<dbReference type="PANTHER" id="PTHR13620:SF105">
    <property type="entry name" value="OS01G0737700 PROTEIN"/>
    <property type="match status" value="1"/>
</dbReference>